<reference evidence="4" key="1">
    <citation type="journal article" date="2019" name="Int. J. Syst. Evol. Microbiol.">
        <title>The Global Catalogue of Microorganisms (GCM) 10K type strain sequencing project: providing services to taxonomists for standard genome sequencing and annotation.</title>
        <authorList>
            <consortium name="The Broad Institute Genomics Platform"/>
            <consortium name="The Broad Institute Genome Sequencing Center for Infectious Disease"/>
            <person name="Wu L."/>
            <person name="Ma J."/>
        </authorList>
    </citation>
    <scope>NUCLEOTIDE SEQUENCE [LARGE SCALE GENOMIC DNA]</scope>
    <source>
        <strain evidence="4">JCM 6305</strain>
    </source>
</reference>
<proteinExistence type="inferred from homology"/>
<dbReference type="InterPro" id="IPR002397">
    <property type="entry name" value="Cyt_P450_B"/>
</dbReference>
<sequence length="410" mass="44800">MSTDEPAPVGPAPSGPEPVDLAALGEDFARDPYSVYAELRARGPVHRVRMPEGIEAWLVVGYEEARAVLADPRLSKSWRNASPTLGARPVASGVSMLSSDPPDHTRLRRLVAREFTARRVESLAPRVREIADDLLDAMLKVPDRRADLVDAYAFPLPITVICELLGVPFLDRESFRRWTAVAVGDAGFDEKRAAEAAVTEYLTGLLEEKRRQPGEDLLSALLHTADEDGDRLSAGELLGMAWLLLVAGHETTVNLIANGTLALLTHPDQLELLRSDPSLTGNAVEEMLRYDGPVETPTYRFTTGPVEIGGTVIPGGGDLVLAAIADGDRDPDRFPDPHRFDIRRETRGHLAFGHGIHHCLGAPLARLEGRVAFRALLDRCPDLALDAHPAALSWRQGMLIRGPHRLPVRF</sequence>
<evidence type="ECO:0000313" key="4">
    <source>
        <dbReference type="Proteomes" id="UP001501638"/>
    </source>
</evidence>
<protein>
    <submittedName>
        <fullName evidence="3">Cytochrome P450</fullName>
    </submittedName>
</protein>
<keyword evidence="2" id="KW-0503">Monooxygenase</keyword>
<dbReference type="CDD" id="cd11029">
    <property type="entry name" value="CYP107-like"/>
    <property type="match status" value="1"/>
</dbReference>
<keyword evidence="2" id="KW-0349">Heme</keyword>
<dbReference type="PRINTS" id="PR00359">
    <property type="entry name" value="BP450"/>
</dbReference>
<keyword evidence="2" id="KW-0560">Oxidoreductase</keyword>
<dbReference type="Gene3D" id="1.10.630.10">
    <property type="entry name" value="Cytochrome P450"/>
    <property type="match status" value="1"/>
</dbReference>
<evidence type="ECO:0000256" key="2">
    <source>
        <dbReference type="RuleBase" id="RU000461"/>
    </source>
</evidence>
<dbReference type="SUPFAM" id="SSF48264">
    <property type="entry name" value="Cytochrome P450"/>
    <property type="match status" value="1"/>
</dbReference>
<dbReference type="EMBL" id="BAAASZ010000026">
    <property type="protein sequence ID" value="GAA2450250.1"/>
    <property type="molecule type" value="Genomic_DNA"/>
</dbReference>
<dbReference type="InterPro" id="IPR017972">
    <property type="entry name" value="Cyt_P450_CS"/>
</dbReference>
<evidence type="ECO:0000256" key="1">
    <source>
        <dbReference type="ARBA" id="ARBA00010617"/>
    </source>
</evidence>
<dbReference type="PANTHER" id="PTHR46696">
    <property type="entry name" value="P450, PUTATIVE (EUROFUNG)-RELATED"/>
    <property type="match status" value="1"/>
</dbReference>
<dbReference type="InterPro" id="IPR001128">
    <property type="entry name" value="Cyt_P450"/>
</dbReference>
<accession>A0ABP5XAB3</accession>
<gene>
    <name evidence="3" type="ORF">GCM10010405_37320</name>
</gene>
<keyword evidence="4" id="KW-1185">Reference proteome</keyword>
<dbReference type="PANTHER" id="PTHR46696:SF1">
    <property type="entry name" value="CYTOCHROME P450 YJIB-RELATED"/>
    <property type="match status" value="1"/>
</dbReference>
<comment type="caution">
    <text evidence="3">The sequence shown here is derived from an EMBL/GenBank/DDBJ whole genome shotgun (WGS) entry which is preliminary data.</text>
</comment>
<name>A0ABP5XAB3_9ACTN</name>
<dbReference type="InterPro" id="IPR036396">
    <property type="entry name" value="Cyt_P450_sf"/>
</dbReference>
<organism evidence="3 4">
    <name type="scientific">Streptomyces macrosporus</name>
    <dbReference type="NCBI Taxonomy" id="44032"/>
    <lineage>
        <taxon>Bacteria</taxon>
        <taxon>Bacillati</taxon>
        <taxon>Actinomycetota</taxon>
        <taxon>Actinomycetes</taxon>
        <taxon>Kitasatosporales</taxon>
        <taxon>Streptomycetaceae</taxon>
        <taxon>Streptomyces</taxon>
    </lineage>
</organism>
<dbReference type="Pfam" id="PF00067">
    <property type="entry name" value="p450"/>
    <property type="match status" value="2"/>
</dbReference>
<comment type="similarity">
    <text evidence="1 2">Belongs to the cytochrome P450 family.</text>
</comment>
<keyword evidence="2" id="KW-0408">Iron</keyword>
<dbReference type="RefSeq" id="WP_344324452.1">
    <property type="nucleotide sequence ID" value="NZ_BAAASZ010000026.1"/>
</dbReference>
<keyword evidence="2" id="KW-0479">Metal-binding</keyword>
<evidence type="ECO:0000313" key="3">
    <source>
        <dbReference type="EMBL" id="GAA2450250.1"/>
    </source>
</evidence>
<dbReference type="Proteomes" id="UP001501638">
    <property type="component" value="Unassembled WGS sequence"/>
</dbReference>
<dbReference type="PROSITE" id="PS00086">
    <property type="entry name" value="CYTOCHROME_P450"/>
    <property type="match status" value="1"/>
</dbReference>